<dbReference type="NCBIfam" id="TIGR00254">
    <property type="entry name" value="GGDEF"/>
    <property type="match status" value="1"/>
</dbReference>
<evidence type="ECO:0000256" key="1">
    <source>
        <dbReference type="SAM" id="Coils"/>
    </source>
</evidence>
<evidence type="ECO:0000259" key="2">
    <source>
        <dbReference type="PROSITE" id="PS50887"/>
    </source>
</evidence>
<keyword evidence="4" id="KW-1185">Reference proteome</keyword>
<keyword evidence="1" id="KW-0175">Coiled coil</keyword>
<dbReference type="EMBL" id="JBEGCJ010000001">
    <property type="protein sequence ID" value="MEQ6916370.1"/>
    <property type="molecule type" value="Genomic_DNA"/>
</dbReference>
<dbReference type="GO" id="GO:0052621">
    <property type="term" value="F:diguanylate cyclase activity"/>
    <property type="evidence" value="ECO:0007669"/>
    <property type="project" value="UniProtKB-EC"/>
</dbReference>
<keyword evidence="3" id="KW-0548">Nucleotidyltransferase</keyword>
<dbReference type="InterPro" id="IPR029787">
    <property type="entry name" value="Nucleotide_cyclase"/>
</dbReference>
<dbReference type="Gene3D" id="3.30.70.270">
    <property type="match status" value="1"/>
</dbReference>
<protein>
    <submittedName>
        <fullName evidence="3">Diguanylate cyclase</fullName>
        <ecNumber evidence="3">2.7.7.65</ecNumber>
    </submittedName>
</protein>
<dbReference type="PROSITE" id="PS50887">
    <property type="entry name" value="GGDEF"/>
    <property type="match status" value="1"/>
</dbReference>
<sequence length="379" mass="41725">MIELLQLPLERDTDCVTVGKRIHRLAQDVGFTDAVATRLGLATCEIAARLDADARRSSLNVGFQAADAACYLAIMFPAPLQQTERELADLVFDRITDLTSGEGVHGCLLLKKVSDRGFIPTESFLERQREQISELSRTELLSELNTVNEKLQAMLVELRTQAEEDRRREQAAAERERHKNRELSNAYAELNVLRERDRRLANFDILTGLPSRVLFNDRLSQALANSKRGSSLVALCFMDLDHFKEVNDTAGHAAGDSVLAMAADRLRDGRRSSDTVARLGGDEFTLILPNVSDVASVRQIARAIIASIGQPFIVDGARFELGVSIGVAFFPNDAVSMDDLIRCADKALYAVKASGRNNVCFYSELNEKGHAEAGSPVSC</sequence>
<dbReference type="InterPro" id="IPR000160">
    <property type="entry name" value="GGDEF_dom"/>
</dbReference>
<gene>
    <name evidence="3" type="ORF">ABE960_02350</name>
</gene>
<feature type="coiled-coil region" evidence="1">
    <location>
        <begin position="141"/>
        <end position="193"/>
    </location>
</feature>
<evidence type="ECO:0000313" key="3">
    <source>
        <dbReference type="EMBL" id="MEQ6916370.1"/>
    </source>
</evidence>
<dbReference type="CDD" id="cd01949">
    <property type="entry name" value="GGDEF"/>
    <property type="match status" value="1"/>
</dbReference>
<name>A0ABV1NEF7_9GAMM</name>
<proteinExistence type="predicted"/>
<reference evidence="3 4" key="1">
    <citation type="submission" date="2024-05" db="EMBL/GenBank/DDBJ databases">
        <title>Halomonas sp. SSM6 16S ribosomal RNA gene Genome sequencing and assembly.</title>
        <authorList>
            <person name="Yook S."/>
        </authorList>
    </citation>
    <scope>NUCLEOTIDE SEQUENCE [LARGE SCALE GENOMIC DNA]</scope>
    <source>
        <strain evidence="3 4">SSM6</strain>
    </source>
</reference>
<dbReference type="Proteomes" id="UP001442468">
    <property type="component" value="Unassembled WGS sequence"/>
</dbReference>
<dbReference type="PANTHER" id="PTHR46663:SF2">
    <property type="entry name" value="GGDEF DOMAIN-CONTAINING PROTEIN"/>
    <property type="match status" value="1"/>
</dbReference>
<evidence type="ECO:0000313" key="4">
    <source>
        <dbReference type="Proteomes" id="UP001442468"/>
    </source>
</evidence>
<dbReference type="InterPro" id="IPR043128">
    <property type="entry name" value="Rev_trsase/Diguanyl_cyclase"/>
</dbReference>
<dbReference type="InterPro" id="IPR052163">
    <property type="entry name" value="DGC-Regulatory_Protein"/>
</dbReference>
<dbReference type="SMART" id="SM00267">
    <property type="entry name" value="GGDEF"/>
    <property type="match status" value="1"/>
</dbReference>
<keyword evidence="3" id="KW-0808">Transferase</keyword>
<dbReference type="PANTHER" id="PTHR46663">
    <property type="entry name" value="DIGUANYLATE CYCLASE DGCT-RELATED"/>
    <property type="match status" value="1"/>
</dbReference>
<feature type="domain" description="GGDEF" evidence="2">
    <location>
        <begin position="231"/>
        <end position="364"/>
    </location>
</feature>
<organism evidence="3 4">
    <name type="scientific">Halomonas aquatica</name>
    <dbReference type="NCBI Taxonomy" id="3151123"/>
    <lineage>
        <taxon>Bacteria</taxon>
        <taxon>Pseudomonadati</taxon>
        <taxon>Pseudomonadota</taxon>
        <taxon>Gammaproteobacteria</taxon>
        <taxon>Oceanospirillales</taxon>
        <taxon>Halomonadaceae</taxon>
        <taxon>Halomonas</taxon>
    </lineage>
</organism>
<dbReference type="EC" id="2.7.7.65" evidence="3"/>
<comment type="caution">
    <text evidence="3">The sequence shown here is derived from an EMBL/GenBank/DDBJ whole genome shotgun (WGS) entry which is preliminary data.</text>
</comment>
<dbReference type="Pfam" id="PF00990">
    <property type="entry name" value="GGDEF"/>
    <property type="match status" value="1"/>
</dbReference>
<dbReference type="RefSeq" id="WP_349760612.1">
    <property type="nucleotide sequence ID" value="NZ_JBEGCJ010000001.1"/>
</dbReference>
<accession>A0ABV1NEF7</accession>
<dbReference type="SUPFAM" id="SSF55073">
    <property type="entry name" value="Nucleotide cyclase"/>
    <property type="match status" value="1"/>
</dbReference>